<accession>A0A1F2UQI7</accession>
<reference evidence="2 3" key="1">
    <citation type="journal article" date="2016" name="Nat. Commun.">
        <title>Thousands of microbial genomes shed light on interconnected biogeochemical processes in an aquifer system.</title>
        <authorList>
            <person name="Anantharaman K."/>
            <person name="Brown C.T."/>
            <person name="Hug L.A."/>
            <person name="Sharon I."/>
            <person name="Castelle C.J."/>
            <person name="Probst A.J."/>
            <person name="Thomas B.C."/>
            <person name="Singh A."/>
            <person name="Wilkins M.J."/>
            <person name="Karaoz U."/>
            <person name="Brodie E.L."/>
            <person name="Williams K.H."/>
            <person name="Hubbard S.S."/>
            <person name="Banfield J.F."/>
        </authorList>
    </citation>
    <scope>NUCLEOTIDE SEQUENCE [LARGE SCALE GENOMIC DNA]</scope>
</reference>
<organism evidence="2 3">
    <name type="scientific">Candidatus Aquicultor primus</name>
    <dbReference type="NCBI Taxonomy" id="1797195"/>
    <lineage>
        <taxon>Bacteria</taxon>
        <taxon>Bacillati</taxon>
        <taxon>Actinomycetota</taxon>
        <taxon>Candidatus Aquicultoria</taxon>
        <taxon>Candidatus Aquicultorales</taxon>
        <taxon>Candidatus Aquicultoraceae</taxon>
        <taxon>Candidatus Aquicultor</taxon>
    </lineage>
</organism>
<dbReference type="PANTHER" id="PTHR34818:SF1">
    <property type="entry name" value="PROTEIN BLI-3"/>
    <property type="match status" value="1"/>
</dbReference>
<sequence>MDQRQLLSELGTIIDEVKTAVLVTTGQNNNPRARWVTPALLHGLPGHIYCFSHPASIKVAHINTASPVAWLFQTPSLTKIISITGIARVIDNPALKAELMELLAPRLTTFWKVNINDSDFVVIETIIQKAEFFSADQGTTTTVAFGEGV</sequence>
<dbReference type="InterPro" id="IPR052917">
    <property type="entry name" value="Stress-Dev_Protein"/>
</dbReference>
<name>A0A1F2UQI7_9ACTN</name>
<dbReference type="InterPro" id="IPR038725">
    <property type="entry name" value="YdaG_split_barrel_FMN-bd"/>
</dbReference>
<dbReference type="Gene3D" id="2.30.110.10">
    <property type="entry name" value="Electron Transport, Fmn-binding Protein, Chain A"/>
    <property type="match status" value="1"/>
</dbReference>
<gene>
    <name evidence="2" type="ORF">A2074_04155</name>
</gene>
<evidence type="ECO:0000313" key="2">
    <source>
        <dbReference type="EMBL" id="OFW32903.1"/>
    </source>
</evidence>
<feature type="domain" description="General stress protein FMN-binding split barrel" evidence="1">
    <location>
        <begin position="9"/>
        <end position="143"/>
    </location>
</feature>
<evidence type="ECO:0000313" key="3">
    <source>
        <dbReference type="Proteomes" id="UP000178086"/>
    </source>
</evidence>
<dbReference type="Proteomes" id="UP000178086">
    <property type="component" value="Unassembled WGS sequence"/>
</dbReference>
<dbReference type="InterPro" id="IPR012349">
    <property type="entry name" value="Split_barrel_FMN-bd"/>
</dbReference>
<dbReference type="PANTHER" id="PTHR34818">
    <property type="entry name" value="PROTEIN BLI-3"/>
    <property type="match status" value="1"/>
</dbReference>
<dbReference type="Pfam" id="PF16242">
    <property type="entry name" value="Pyrid_ox_like"/>
    <property type="match status" value="1"/>
</dbReference>
<protein>
    <recommendedName>
        <fullName evidence="1">General stress protein FMN-binding split barrel domain-containing protein</fullName>
    </recommendedName>
</protein>
<dbReference type="EMBL" id="MELI01000082">
    <property type="protein sequence ID" value="OFW32903.1"/>
    <property type="molecule type" value="Genomic_DNA"/>
</dbReference>
<proteinExistence type="predicted"/>
<dbReference type="AlphaFoldDB" id="A0A1F2UQI7"/>
<evidence type="ECO:0000259" key="1">
    <source>
        <dbReference type="Pfam" id="PF16242"/>
    </source>
</evidence>
<comment type="caution">
    <text evidence="2">The sequence shown here is derived from an EMBL/GenBank/DDBJ whole genome shotgun (WGS) entry which is preliminary data.</text>
</comment>
<dbReference type="SUPFAM" id="SSF50475">
    <property type="entry name" value="FMN-binding split barrel"/>
    <property type="match status" value="1"/>
</dbReference>